<dbReference type="CDD" id="cd12148">
    <property type="entry name" value="fungal_TF_MHR"/>
    <property type="match status" value="1"/>
</dbReference>
<dbReference type="STRING" id="97972.A0A2V1D8L7"/>
<proteinExistence type="predicted"/>
<dbReference type="OrthoDB" id="4356994at2759"/>
<evidence type="ECO:0000313" key="4">
    <source>
        <dbReference type="EMBL" id="PVH93544.1"/>
    </source>
</evidence>
<protein>
    <recommendedName>
        <fullName evidence="3">Zn(2)-C6 fungal-type domain-containing protein</fullName>
    </recommendedName>
</protein>
<evidence type="ECO:0000256" key="1">
    <source>
        <dbReference type="ARBA" id="ARBA00023242"/>
    </source>
</evidence>
<reference evidence="4 5" key="1">
    <citation type="journal article" date="2018" name="Sci. Rep.">
        <title>Comparative genomics provides insights into the lifestyle and reveals functional heterogeneity of dark septate endophytic fungi.</title>
        <authorList>
            <person name="Knapp D.G."/>
            <person name="Nemeth J.B."/>
            <person name="Barry K."/>
            <person name="Hainaut M."/>
            <person name="Henrissat B."/>
            <person name="Johnson J."/>
            <person name="Kuo A."/>
            <person name="Lim J.H.P."/>
            <person name="Lipzen A."/>
            <person name="Nolan M."/>
            <person name="Ohm R.A."/>
            <person name="Tamas L."/>
            <person name="Grigoriev I.V."/>
            <person name="Spatafora J.W."/>
            <person name="Nagy L.G."/>
            <person name="Kovacs G.M."/>
        </authorList>
    </citation>
    <scope>NUCLEOTIDE SEQUENCE [LARGE SCALE GENOMIC DNA]</scope>
    <source>
        <strain evidence="4 5">DSE2036</strain>
    </source>
</reference>
<sequence length="617" mass="69522">MGQTRGDETLPVSHDVEPSPSHNPRKRPAPRGSASYARKRAVTACQVCRARRTKCDNLKPSCSFCLKVGAKCIQSSVDFSSFDTASLQILQRLDDLEALVRKTHNVDGTAEHDDSTYSDPEESIDKSWLLPRPIDQILEWEVLRGLRAQHQPEGPTYPHANSSTTHMTASPPTFGFEELEPHRIKILLDNFFNHVHVKNPVLDEQHTRNVVLKVCMHGIDWSPDACLALLVCALGTIATPLHNEYISRESDAYRTAGSFFLAAKKRLGILLAESSLQEAQCLFLAGVYSMHTFARLPAWRYFMQSLACSQTFDSLKTVKQDYGALDEAQRRVVAAEQAIYWSAWKSEREVHDELWMPGHKTAEFSIECYPPFFPTPPIHERSALATTTAAMEEREQSSWYFYLSEISLLRLRRRLASEIAEFKPPSGDGFLEALAKGVPDHLQEIGNWAVALPHQVSIASPPEEDGICQFVLRGHLIDVYEMLYWPYVEAAIRPNLPSFTPAAVQDLATKGLQVHVDRIRVNRRGFRHRHHGTFSMIKACTRSALILLAAAASLATGVSGQTRQSYHLPPEWESAVEEVIQLNQDWQHEAQDLAKIVVVLEELWHNWQLLSRGPLGL</sequence>
<dbReference type="PANTHER" id="PTHR47785:SF5">
    <property type="entry name" value="ZN(II)2CYS6 TRANSCRIPTION FACTOR (EUROFUNG)"/>
    <property type="match status" value="1"/>
</dbReference>
<evidence type="ECO:0000259" key="3">
    <source>
        <dbReference type="PROSITE" id="PS50048"/>
    </source>
</evidence>
<dbReference type="PROSITE" id="PS50048">
    <property type="entry name" value="ZN2_CY6_FUNGAL_2"/>
    <property type="match status" value="1"/>
</dbReference>
<dbReference type="SUPFAM" id="SSF57701">
    <property type="entry name" value="Zn2/Cys6 DNA-binding domain"/>
    <property type="match status" value="1"/>
</dbReference>
<dbReference type="GO" id="GO:0000981">
    <property type="term" value="F:DNA-binding transcription factor activity, RNA polymerase II-specific"/>
    <property type="evidence" value="ECO:0007669"/>
    <property type="project" value="InterPro"/>
</dbReference>
<keyword evidence="5" id="KW-1185">Reference proteome</keyword>
<dbReference type="InterPro" id="IPR053181">
    <property type="entry name" value="EcdB-like_regulator"/>
</dbReference>
<organism evidence="4 5">
    <name type="scientific">Periconia macrospinosa</name>
    <dbReference type="NCBI Taxonomy" id="97972"/>
    <lineage>
        <taxon>Eukaryota</taxon>
        <taxon>Fungi</taxon>
        <taxon>Dikarya</taxon>
        <taxon>Ascomycota</taxon>
        <taxon>Pezizomycotina</taxon>
        <taxon>Dothideomycetes</taxon>
        <taxon>Pleosporomycetidae</taxon>
        <taxon>Pleosporales</taxon>
        <taxon>Massarineae</taxon>
        <taxon>Periconiaceae</taxon>
        <taxon>Periconia</taxon>
    </lineage>
</organism>
<feature type="region of interest" description="Disordered" evidence="2">
    <location>
        <begin position="1"/>
        <end position="35"/>
    </location>
</feature>
<feature type="domain" description="Zn(2)-C6 fungal-type" evidence="3">
    <location>
        <begin position="44"/>
        <end position="74"/>
    </location>
</feature>
<accession>A0A2V1D8L7</accession>
<dbReference type="SMART" id="SM00066">
    <property type="entry name" value="GAL4"/>
    <property type="match status" value="1"/>
</dbReference>
<dbReference type="AlphaFoldDB" id="A0A2V1D8L7"/>
<evidence type="ECO:0000256" key="2">
    <source>
        <dbReference type="SAM" id="MobiDB-lite"/>
    </source>
</evidence>
<keyword evidence="1" id="KW-0539">Nucleus</keyword>
<dbReference type="Pfam" id="PF00172">
    <property type="entry name" value="Zn_clus"/>
    <property type="match status" value="1"/>
</dbReference>
<dbReference type="InterPro" id="IPR001138">
    <property type="entry name" value="Zn2Cys6_DnaBD"/>
</dbReference>
<dbReference type="PROSITE" id="PS00463">
    <property type="entry name" value="ZN2_CY6_FUNGAL_1"/>
    <property type="match status" value="1"/>
</dbReference>
<dbReference type="CDD" id="cd00067">
    <property type="entry name" value="GAL4"/>
    <property type="match status" value="1"/>
</dbReference>
<dbReference type="EMBL" id="KZ805582">
    <property type="protein sequence ID" value="PVH93544.1"/>
    <property type="molecule type" value="Genomic_DNA"/>
</dbReference>
<dbReference type="PANTHER" id="PTHR47785">
    <property type="entry name" value="ZN(II)2CYS6 TRANSCRIPTION FACTOR (EUROFUNG)-RELATED-RELATED"/>
    <property type="match status" value="1"/>
</dbReference>
<name>A0A2V1D8L7_9PLEO</name>
<dbReference type="Gene3D" id="4.10.240.10">
    <property type="entry name" value="Zn(2)-C6 fungal-type DNA-binding domain"/>
    <property type="match status" value="1"/>
</dbReference>
<dbReference type="GO" id="GO:0008270">
    <property type="term" value="F:zinc ion binding"/>
    <property type="evidence" value="ECO:0007669"/>
    <property type="project" value="InterPro"/>
</dbReference>
<evidence type="ECO:0000313" key="5">
    <source>
        <dbReference type="Proteomes" id="UP000244855"/>
    </source>
</evidence>
<gene>
    <name evidence="4" type="ORF">DM02DRAFT_646404</name>
</gene>
<dbReference type="Proteomes" id="UP000244855">
    <property type="component" value="Unassembled WGS sequence"/>
</dbReference>
<dbReference type="InterPro" id="IPR036864">
    <property type="entry name" value="Zn2-C6_fun-type_DNA-bd_sf"/>
</dbReference>